<gene>
    <name evidence="3" type="ORF">M408DRAFT_111004</name>
    <name evidence="2" type="ORF">M408DRAFT_168484</name>
</gene>
<feature type="compositionally biased region" description="Low complexity" evidence="1">
    <location>
        <begin position="65"/>
        <end position="76"/>
    </location>
</feature>
<proteinExistence type="predicted"/>
<organism evidence="2 4">
    <name type="scientific">Serendipita vermifera MAFF 305830</name>
    <dbReference type="NCBI Taxonomy" id="933852"/>
    <lineage>
        <taxon>Eukaryota</taxon>
        <taxon>Fungi</taxon>
        <taxon>Dikarya</taxon>
        <taxon>Basidiomycota</taxon>
        <taxon>Agaricomycotina</taxon>
        <taxon>Agaricomycetes</taxon>
        <taxon>Sebacinales</taxon>
        <taxon>Serendipitaceae</taxon>
        <taxon>Serendipita</taxon>
    </lineage>
</organism>
<keyword evidence="4" id="KW-1185">Reference proteome</keyword>
<evidence type="ECO:0000313" key="4">
    <source>
        <dbReference type="Proteomes" id="UP000054097"/>
    </source>
</evidence>
<feature type="compositionally biased region" description="Basic and acidic residues" evidence="1">
    <location>
        <begin position="25"/>
        <end position="34"/>
    </location>
</feature>
<feature type="region of interest" description="Disordered" evidence="1">
    <location>
        <begin position="166"/>
        <end position="194"/>
    </location>
</feature>
<feature type="region of interest" description="Disordered" evidence="1">
    <location>
        <begin position="1"/>
        <end position="128"/>
    </location>
</feature>
<name>A0A0C3AIR0_SERVB</name>
<dbReference type="HOGENOM" id="CLU_1403220_0_0_1"/>
<reference evidence="2 4" key="1">
    <citation type="submission" date="2014-04" db="EMBL/GenBank/DDBJ databases">
        <authorList>
            <consortium name="DOE Joint Genome Institute"/>
            <person name="Kuo A."/>
            <person name="Zuccaro A."/>
            <person name="Kohler A."/>
            <person name="Nagy L.G."/>
            <person name="Floudas D."/>
            <person name="Copeland A."/>
            <person name="Barry K.W."/>
            <person name="Cichocki N."/>
            <person name="Veneault-Fourrey C."/>
            <person name="LaButti K."/>
            <person name="Lindquist E.A."/>
            <person name="Lipzen A."/>
            <person name="Lundell T."/>
            <person name="Morin E."/>
            <person name="Murat C."/>
            <person name="Sun H."/>
            <person name="Tunlid A."/>
            <person name="Henrissat B."/>
            <person name="Grigoriev I.V."/>
            <person name="Hibbett D.S."/>
            <person name="Martin F."/>
            <person name="Nordberg H.P."/>
            <person name="Cantor M.N."/>
            <person name="Hua S.X."/>
        </authorList>
    </citation>
    <scope>NUCLEOTIDE SEQUENCE [LARGE SCALE GENOMIC DNA]</scope>
    <source>
        <strain evidence="2 4">MAFF 305830</strain>
    </source>
</reference>
<dbReference type="OrthoDB" id="3184143at2759"/>
<sequence>MSQGPDRGRMHQPITQSRSVPVLLESERVARARGEYQQQQTLPPQLRAQASFVPDMQYRQEQRLPPQAHAHVQPHPLSQAPPRSHSMHGFSDPNLRGSHDSRRNFEDSGRMEAGGYSASSSRPSTARSALYVGPGAEDADQYNRKSVMALPASGGVFPRYQEVAGPYSDASVRPGSSGGRFKSLFKSRDSRVFK</sequence>
<dbReference type="EMBL" id="KN824392">
    <property type="protein sequence ID" value="KIM21126.1"/>
    <property type="molecule type" value="Genomic_DNA"/>
</dbReference>
<reference evidence="2" key="3">
    <citation type="submission" date="2015-02" db="EMBL/GenBank/DDBJ databases">
        <title>Evolutionary Origins and Diversification of the Mycorrhizal Mutualists.</title>
        <authorList>
            <consortium name="DOE Joint Genome Institute"/>
            <consortium name="Mycorrhizal Genomics Consortium"/>
            <person name="Kohler A."/>
            <person name="Kuo A."/>
            <person name="Nagy L.G."/>
            <person name="Floudas D."/>
            <person name="Copeland A."/>
            <person name="Barry K.W."/>
            <person name="Cichocki N."/>
            <person name="Veneault-Fourrey C."/>
            <person name="LaButti K."/>
            <person name="Lindquist E.A."/>
            <person name="Lipzen A."/>
            <person name="Lundell T."/>
            <person name="Morin E."/>
            <person name="Murat C."/>
            <person name="Riley R."/>
            <person name="Ohm R."/>
            <person name="Sun H."/>
            <person name="Tunlid A."/>
            <person name="Henrissat B."/>
            <person name="Grigoriev I.V."/>
            <person name="Hibbett D.S."/>
            <person name="Martin F."/>
        </authorList>
    </citation>
    <scope>NUCLEOTIDE SEQUENCE</scope>
    <source>
        <strain evidence="2">MAFF 305830</strain>
    </source>
</reference>
<feature type="compositionally biased region" description="Basic and acidic residues" evidence="1">
    <location>
        <begin position="97"/>
        <end position="110"/>
    </location>
</feature>
<reference evidence="4" key="2">
    <citation type="submission" date="2015-01" db="EMBL/GenBank/DDBJ databases">
        <title>Evolutionary Origins and Diversification of the Mycorrhizal Mutualists.</title>
        <authorList>
            <consortium name="DOE Joint Genome Institute"/>
            <consortium name="Mycorrhizal Genomics Consortium"/>
            <person name="Kohler A."/>
            <person name="Kuo A."/>
            <person name="Nagy L.G."/>
            <person name="Floudas D."/>
            <person name="Copeland A."/>
            <person name="Barry K.W."/>
            <person name="Cichocki N."/>
            <person name="Veneault-Fourrey C."/>
            <person name="LaButti K."/>
            <person name="Lindquist E.A."/>
            <person name="Lipzen A."/>
            <person name="Lundell T."/>
            <person name="Morin E."/>
            <person name="Murat C."/>
            <person name="Riley R."/>
            <person name="Ohm R."/>
            <person name="Sun H."/>
            <person name="Tunlid A."/>
            <person name="Henrissat B."/>
            <person name="Grigoriev I.V."/>
            <person name="Hibbett D.S."/>
            <person name="Martin F."/>
        </authorList>
    </citation>
    <scope>NUCLEOTIDE SEQUENCE [LARGE SCALE GENOMIC DNA]</scope>
    <source>
        <strain evidence="3 4">MAFF 305830</strain>
    </source>
</reference>
<evidence type="ECO:0000256" key="1">
    <source>
        <dbReference type="SAM" id="MobiDB-lite"/>
    </source>
</evidence>
<evidence type="ECO:0000313" key="3">
    <source>
        <dbReference type="EMBL" id="KIM21126.1"/>
    </source>
</evidence>
<feature type="compositionally biased region" description="Low complexity" evidence="1">
    <location>
        <begin position="117"/>
        <end position="128"/>
    </location>
</feature>
<dbReference type="AlphaFoldDB" id="A0A0C3AIR0"/>
<evidence type="ECO:0000313" key="2">
    <source>
        <dbReference type="EMBL" id="KIM19954.1"/>
    </source>
</evidence>
<protein>
    <submittedName>
        <fullName evidence="2">Uncharacterized protein</fullName>
    </submittedName>
</protein>
<accession>A0A0C3AIR0</accession>
<dbReference type="Proteomes" id="UP000054097">
    <property type="component" value="Unassembled WGS sequence"/>
</dbReference>
<dbReference type="EMBL" id="KN824501">
    <property type="protein sequence ID" value="KIM19954.1"/>
    <property type="molecule type" value="Genomic_DNA"/>
</dbReference>